<evidence type="ECO:0000256" key="3">
    <source>
        <dbReference type="ARBA" id="ARBA00022475"/>
    </source>
</evidence>
<feature type="transmembrane region" description="Helical" evidence="8">
    <location>
        <begin position="319"/>
        <end position="340"/>
    </location>
</feature>
<dbReference type="InterPro" id="IPR020846">
    <property type="entry name" value="MFS_dom"/>
</dbReference>
<feature type="transmembrane region" description="Helical" evidence="8">
    <location>
        <begin position="452"/>
        <end position="473"/>
    </location>
</feature>
<feature type="transmembrane region" description="Helical" evidence="8">
    <location>
        <begin position="66"/>
        <end position="92"/>
    </location>
</feature>
<feature type="domain" description="Major facilitator superfamily (MFS) profile" evidence="9">
    <location>
        <begin position="66"/>
        <end position="514"/>
    </location>
</feature>
<dbReference type="PRINTS" id="PR01036">
    <property type="entry name" value="TCRTETB"/>
</dbReference>
<feature type="transmembrane region" description="Helical" evidence="8">
    <location>
        <begin position="409"/>
        <end position="431"/>
    </location>
</feature>
<dbReference type="NCBIfam" id="TIGR00711">
    <property type="entry name" value="efflux_EmrB"/>
    <property type="match status" value="1"/>
</dbReference>
<feature type="transmembrane region" description="Helical" evidence="8">
    <location>
        <begin position="253"/>
        <end position="273"/>
    </location>
</feature>
<dbReference type="OrthoDB" id="440553at2759"/>
<comment type="subcellular location">
    <subcellularLocation>
        <location evidence="1">Cell membrane</location>
        <topology evidence="1">Multi-pass membrane protein</topology>
    </subcellularLocation>
</comment>
<evidence type="ECO:0000313" key="11">
    <source>
        <dbReference type="Proteomes" id="UP000193944"/>
    </source>
</evidence>
<dbReference type="PANTHER" id="PTHR23501">
    <property type="entry name" value="MAJOR FACILITATOR SUPERFAMILY"/>
    <property type="match status" value="1"/>
</dbReference>
<keyword evidence="6 8" id="KW-0472">Membrane</keyword>
<feature type="transmembrane region" description="Helical" evidence="8">
    <location>
        <begin position="485"/>
        <end position="510"/>
    </location>
</feature>
<keyword evidence="2" id="KW-0813">Transport</keyword>
<comment type="caution">
    <text evidence="10">The sequence shown here is derived from an EMBL/GenBank/DDBJ whole genome shotgun (WGS) entry which is preliminary data.</text>
</comment>
<evidence type="ECO:0000256" key="6">
    <source>
        <dbReference type="ARBA" id="ARBA00023136"/>
    </source>
</evidence>
<reference evidence="10 11" key="1">
    <citation type="submission" date="2016-08" db="EMBL/GenBank/DDBJ databases">
        <title>A Parts List for Fungal Cellulosomes Revealed by Comparative Genomics.</title>
        <authorList>
            <consortium name="DOE Joint Genome Institute"/>
            <person name="Haitjema C.H."/>
            <person name="Gilmore S.P."/>
            <person name="Henske J.K."/>
            <person name="Solomon K.V."/>
            <person name="De Groot R."/>
            <person name="Kuo A."/>
            <person name="Mondo S.J."/>
            <person name="Salamov A.A."/>
            <person name="Labutti K."/>
            <person name="Zhao Z."/>
            <person name="Chiniquy J."/>
            <person name="Barry K."/>
            <person name="Brewer H.M."/>
            <person name="Purvine S.O."/>
            <person name="Wright A.T."/>
            <person name="Boxma B."/>
            <person name="Van Alen T."/>
            <person name="Hackstein J.H."/>
            <person name="Baker S.E."/>
            <person name="Grigoriev I.V."/>
            <person name="O'Malley M.A."/>
        </authorList>
    </citation>
    <scope>NUCLEOTIDE SEQUENCE [LARGE SCALE GENOMIC DNA]</scope>
    <source>
        <strain evidence="10 11">S4</strain>
    </source>
</reference>
<evidence type="ECO:0000256" key="4">
    <source>
        <dbReference type="ARBA" id="ARBA00022692"/>
    </source>
</evidence>
<feature type="region of interest" description="Disordered" evidence="7">
    <location>
        <begin position="27"/>
        <end position="47"/>
    </location>
</feature>
<keyword evidence="4 8" id="KW-0812">Transmembrane</keyword>
<feature type="transmembrane region" description="Helical" evidence="8">
    <location>
        <begin position="279"/>
        <end position="299"/>
    </location>
</feature>
<dbReference type="SUPFAM" id="SSF103473">
    <property type="entry name" value="MFS general substrate transporter"/>
    <property type="match status" value="1"/>
</dbReference>
<organism evidence="10 11">
    <name type="scientific">Anaeromyces robustus</name>
    <dbReference type="NCBI Taxonomy" id="1754192"/>
    <lineage>
        <taxon>Eukaryota</taxon>
        <taxon>Fungi</taxon>
        <taxon>Fungi incertae sedis</taxon>
        <taxon>Chytridiomycota</taxon>
        <taxon>Chytridiomycota incertae sedis</taxon>
        <taxon>Neocallimastigomycetes</taxon>
        <taxon>Neocallimastigales</taxon>
        <taxon>Neocallimastigaceae</taxon>
        <taxon>Anaeromyces</taxon>
    </lineage>
</organism>
<dbReference type="Pfam" id="PF07690">
    <property type="entry name" value="MFS_1"/>
    <property type="match status" value="1"/>
</dbReference>
<dbReference type="InterPro" id="IPR011701">
    <property type="entry name" value="MFS"/>
</dbReference>
<dbReference type="Gene3D" id="1.20.1250.20">
    <property type="entry name" value="MFS general substrate transporter like domains"/>
    <property type="match status" value="1"/>
</dbReference>
<feature type="transmembrane region" description="Helical" evidence="8">
    <location>
        <begin position="385"/>
        <end position="403"/>
    </location>
</feature>
<evidence type="ECO:0000313" key="10">
    <source>
        <dbReference type="EMBL" id="ORX78981.1"/>
    </source>
</evidence>
<evidence type="ECO:0000256" key="8">
    <source>
        <dbReference type="SAM" id="Phobius"/>
    </source>
</evidence>
<dbReference type="Gene3D" id="1.20.1720.10">
    <property type="entry name" value="Multidrug resistance protein D"/>
    <property type="match status" value="1"/>
</dbReference>
<sequence>MSYNNTGTEVEDKENNKMVEEKVIDIKEKEQNELTEEEEQEKKEEEEEEIAKNIYKKFTSKKRLQMFINVNLGCIAGTMLHTALATALPPIIKDFKISVNLAQWLTSGFSLTMAIIIPLSSFLMNRFRTRRLYLTAIILFLSGVTLALCSINFYMILFGRIIQGFGSGLLSSMGQVVVLTIYPPEKRGSAMGWYGLSLNAAPVIAPAISGVLSDYISWRMIFVLALVIMIINLIYTLMVFIDCLPNKKVHFDIISFLLSILAFGGITLAAGNFGSYKFVSVHVLLALIIGIISCIIFAIRQLNLKQPFIDIRVLKHKTYAVAAITIIGINLINLGSAVILPLYFQQVKGKTATISGLAVLPGSLALALISPYAGKIYDKIGIKSLYIFAGIFSTLSNLILYFININFNIWFVSAINIIRSICISILNMPVITWGMSKIPASKTTDGSATINSFRIVSGAIGTALFVSIMTFVSDKVKTTKPYPDLYGVNIVFLVMAIISFIILLLGIFGCHDPLIIKKKSNNQIENEK</sequence>
<dbReference type="EMBL" id="MCFG01000191">
    <property type="protein sequence ID" value="ORX78981.1"/>
    <property type="molecule type" value="Genomic_DNA"/>
</dbReference>
<dbReference type="PROSITE" id="PS50850">
    <property type="entry name" value="MFS"/>
    <property type="match status" value="1"/>
</dbReference>
<dbReference type="Proteomes" id="UP000193944">
    <property type="component" value="Unassembled WGS sequence"/>
</dbReference>
<evidence type="ECO:0000256" key="5">
    <source>
        <dbReference type="ARBA" id="ARBA00022989"/>
    </source>
</evidence>
<evidence type="ECO:0000256" key="7">
    <source>
        <dbReference type="SAM" id="MobiDB-lite"/>
    </source>
</evidence>
<feature type="transmembrane region" description="Helical" evidence="8">
    <location>
        <begin position="218"/>
        <end position="241"/>
    </location>
</feature>
<feature type="compositionally biased region" description="Acidic residues" evidence="7">
    <location>
        <begin position="33"/>
        <end position="47"/>
    </location>
</feature>
<proteinExistence type="predicted"/>
<reference evidence="10 11" key="2">
    <citation type="submission" date="2016-08" db="EMBL/GenBank/DDBJ databases">
        <title>Pervasive Adenine N6-methylation of Active Genes in Fungi.</title>
        <authorList>
            <consortium name="DOE Joint Genome Institute"/>
            <person name="Mondo S.J."/>
            <person name="Dannebaum R.O."/>
            <person name="Kuo R.C."/>
            <person name="Labutti K."/>
            <person name="Haridas S."/>
            <person name="Kuo A."/>
            <person name="Salamov A."/>
            <person name="Ahrendt S.R."/>
            <person name="Lipzen A."/>
            <person name="Sullivan W."/>
            <person name="Andreopoulos W.B."/>
            <person name="Clum A."/>
            <person name="Lindquist E."/>
            <person name="Daum C."/>
            <person name="Ramamoorthy G.K."/>
            <person name="Gryganskyi A."/>
            <person name="Culley D."/>
            <person name="Magnuson J.K."/>
            <person name="James T.Y."/>
            <person name="O'Malley M.A."/>
            <person name="Stajich J.E."/>
            <person name="Spatafora J.W."/>
            <person name="Visel A."/>
            <person name="Grigoriev I.V."/>
        </authorList>
    </citation>
    <scope>NUCLEOTIDE SEQUENCE [LARGE SCALE GENOMIC DNA]</scope>
    <source>
        <strain evidence="10 11">S4</strain>
    </source>
</reference>
<feature type="transmembrane region" description="Helical" evidence="8">
    <location>
        <begin position="132"/>
        <end position="155"/>
    </location>
</feature>
<dbReference type="AlphaFoldDB" id="A0A1Y1WZK6"/>
<dbReference type="InterPro" id="IPR036259">
    <property type="entry name" value="MFS_trans_sf"/>
</dbReference>
<dbReference type="CDD" id="cd17503">
    <property type="entry name" value="MFS_LmrB_MDR_like"/>
    <property type="match status" value="1"/>
</dbReference>
<keyword evidence="11" id="KW-1185">Reference proteome</keyword>
<keyword evidence="3" id="KW-1003">Cell membrane</keyword>
<feature type="transmembrane region" description="Helical" evidence="8">
    <location>
        <begin position="161"/>
        <end position="181"/>
    </location>
</feature>
<keyword evidence="5 8" id="KW-1133">Transmembrane helix</keyword>
<feature type="transmembrane region" description="Helical" evidence="8">
    <location>
        <begin position="104"/>
        <end position="125"/>
    </location>
</feature>
<dbReference type="GO" id="GO:0022857">
    <property type="term" value="F:transmembrane transporter activity"/>
    <property type="evidence" value="ECO:0007669"/>
    <property type="project" value="InterPro"/>
</dbReference>
<dbReference type="InterPro" id="IPR004638">
    <property type="entry name" value="EmrB-like"/>
</dbReference>
<dbReference type="PANTHER" id="PTHR23501:SF191">
    <property type="entry name" value="VACUOLAR BASIC AMINO ACID TRANSPORTER 4"/>
    <property type="match status" value="1"/>
</dbReference>
<name>A0A1Y1WZK6_9FUNG</name>
<evidence type="ECO:0000256" key="1">
    <source>
        <dbReference type="ARBA" id="ARBA00004651"/>
    </source>
</evidence>
<feature type="transmembrane region" description="Helical" evidence="8">
    <location>
        <begin position="193"/>
        <end position="212"/>
    </location>
</feature>
<dbReference type="GO" id="GO:0005886">
    <property type="term" value="C:plasma membrane"/>
    <property type="evidence" value="ECO:0007669"/>
    <property type="project" value="UniProtKB-SubCell"/>
</dbReference>
<protein>
    <submittedName>
        <fullName evidence="10">Major facilitator superfamily protein permease</fullName>
    </submittedName>
</protein>
<accession>A0A1Y1WZK6</accession>
<gene>
    <name evidence="10" type="ORF">BCR32DRAFT_328311</name>
</gene>
<evidence type="ECO:0000259" key="9">
    <source>
        <dbReference type="PROSITE" id="PS50850"/>
    </source>
</evidence>
<evidence type="ECO:0000256" key="2">
    <source>
        <dbReference type="ARBA" id="ARBA00022448"/>
    </source>
</evidence>
<feature type="transmembrane region" description="Helical" evidence="8">
    <location>
        <begin position="352"/>
        <end position="373"/>
    </location>
</feature>